<sequence>MAVAAIQASPTAPDPSARPRLLLATRSSSSFPCHHLFPSHDVAAAAHLLGPAGSSSPTRSHPIHQPGSRVPLPLRTLSSSSFAAAGTSFEKRSIDLVDHGRYGAAHPRASGMATRSAAASKREGRRSQQQLDPVSDKERAGADDRHVSPNLSQPHASPSLRLSLNNTQNPSSIPTLPGVRAPTTRLRPDLPSRAPGWGRRWRCHGRRVPRLPRRHLEPNPPPAFGTAALAPAAPSWFSLTGCRSSTRWPPALPSTRCLSASCVVPGSLFPSQHSRWLTHRTSLLSVVQSPPLVSSITTSPCSLPKSPPPLTPPLPCARRATNWLGYRRRPTEGVEAFTGLFIGHEHPPDGQTQLSHEIALELSQRSAAAGLRPIGAVVFMQRGVLKVCLRTTDSTVNTSEIAKAYGGGGKRSSSSFTLRMDEFNIWTSVNS</sequence>
<dbReference type="Gene3D" id="3.10.310.30">
    <property type="match status" value="1"/>
</dbReference>
<name>A0A804PM94_MAIZE</name>
<proteinExistence type="predicted"/>
<organism evidence="2 3">
    <name type="scientific">Zea mays</name>
    <name type="common">Maize</name>
    <dbReference type="NCBI Taxonomy" id="4577"/>
    <lineage>
        <taxon>Eukaryota</taxon>
        <taxon>Viridiplantae</taxon>
        <taxon>Streptophyta</taxon>
        <taxon>Embryophyta</taxon>
        <taxon>Tracheophyta</taxon>
        <taxon>Spermatophyta</taxon>
        <taxon>Magnoliopsida</taxon>
        <taxon>Liliopsida</taxon>
        <taxon>Poales</taxon>
        <taxon>Poaceae</taxon>
        <taxon>PACMAD clade</taxon>
        <taxon>Panicoideae</taxon>
        <taxon>Andropogonodae</taxon>
        <taxon>Andropogoneae</taxon>
        <taxon>Tripsacinae</taxon>
        <taxon>Zea</taxon>
    </lineage>
</organism>
<dbReference type="InParanoid" id="A0A804PM94"/>
<protein>
    <submittedName>
        <fullName evidence="2">Uncharacterized protein</fullName>
    </submittedName>
</protein>
<feature type="region of interest" description="Disordered" evidence="1">
    <location>
        <begin position="49"/>
        <end position="74"/>
    </location>
</feature>
<evidence type="ECO:0000313" key="3">
    <source>
        <dbReference type="Proteomes" id="UP000007305"/>
    </source>
</evidence>
<reference evidence="2" key="2">
    <citation type="submission" date="2019-07" db="EMBL/GenBank/DDBJ databases">
        <authorList>
            <person name="Seetharam A."/>
            <person name="Woodhouse M."/>
            <person name="Cannon E."/>
        </authorList>
    </citation>
    <scope>NUCLEOTIDE SEQUENCE [LARGE SCALE GENOMIC DNA]</scope>
    <source>
        <strain evidence="2">cv. B73</strain>
    </source>
</reference>
<keyword evidence="3" id="KW-1185">Reference proteome</keyword>
<evidence type="ECO:0000256" key="1">
    <source>
        <dbReference type="SAM" id="MobiDB-lite"/>
    </source>
</evidence>
<reference evidence="2" key="3">
    <citation type="submission" date="2021-05" db="UniProtKB">
        <authorList>
            <consortium name="EnsemblPlants"/>
        </authorList>
    </citation>
    <scope>IDENTIFICATION</scope>
    <source>
        <strain evidence="2">cv. B73</strain>
    </source>
</reference>
<feature type="compositionally biased region" description="Basic and acidic residues" evidence="1">
    <location>
        <begin position="134"/>
        <end position="147"/>
    </location>
</feature>
<feature type="region of interest" description="Disordered" evidence="1">
    <location>
        <begin position="103"/>
        <end position="193"/>
    </location>
</feature>
<dbReference type="Gramene" id="Zm00001eb248430_T001">
    <property type="protein sequence ID" value="Zm00001eb248430_P001"/>
    <property type="gene ID" value="Zm00001eb248430"/>
</dbReference>
<dbReference type="AlphaFoldDB" id="A0A804PM94"/>
<evidence type="ECO:0000313" key="2">
    <source>
        <dbReference type="EnsemblPlants" id="Zm00001eb248430_P001"/>
    </source>
</evidence>
<dbReference type="PANTHER" id="PTHR46922:SF3">
    <property type="entry name" value="HEAT SHOCK PROTEIN"/>
    <property type="match status" value="1"/>
</dbReference>
<dbReference type="PANTHER" id="PTHR46922">
    <property type="entry name" value="DHHA1 DOMAIN PROTEIN"/>
    <property type="match status" value="1"/>
</dbReference>
<feature type="compositionally biased region" description="Polar residues" evidence="1">
    <location>
        <begin position="149"/>
        <end position="174"/>
    </location>
</feature>
<dbReference type="Proteomes" id="UP000007305">
    <property type="component" value="Chromosome 5"/>
</dbReference>
<dbReference type="EnsemblPlants" id="Zm00001eb248430_T001">
    <property type="protein sequence ID" value="Zm00001eb248430_P001"/>
    <property type="gene ID" value="Zm00001eb248430"/>
</dbReference>
<accession>A0A804PM94</accession>
<reference evidence="3" key="1">
    <citation type="journal article" date="2009" name="Science">
        <title>The B73 maize genome: complexity, diversity, and dynamics.</title>
        <authorList>
            <person name="Schnable P.S."/>
            <person name="Ware D."/>
            <person name="Fulton R.S."/>
            <person name="Stein J.C."/>
            <person name="Wei F."/>
            <person name="Pasternak S."/>
            <person name="Liang C."/>
            <person name="Zhang J."/>
            <person name="Fulton L."/>
            <person name="Graves T.A."/>
            <person name="Minx P."/>
            <person name="Reily A.D."/>
            <person name="Courtney L."/>
            <person name="Kruchowski S.S."/>
            <person name="Tomlinson C."/>
            <person name="Strong C."/>
            <person name="Delehaunty K."/>
            <person name="Fronick C."/>
            <person name="Courtney B."/>
            <person name="Rock S.M."/>
            <person name="Belter E."/>
            <person name="Du F."/>
            <person name="Kim K."/>
            <person name="Abbott R.M."/>
            <person name="Cotton M."/>
            <person name="Levy A."/>
            <person name="Marchetto P."/>
            <person name="Ochoa K."/>
            <person name="Jackson S.M."/>
            <person name="Gillam B."/>
            <person name="Chen W."/>
            <person name="Yan L."/>
            <person name="Higginbotham J."/>
            <person name="Cardenas M."/>
            <person name="Waligorski J."/>
            <person name="Applebaum E."/>
            <person name="Phelps L."/>
            <person name="Falcone J."/>
            <person name="Kanchi K."/>
            <person name="Thane T."/>
            <person name="Scimone A."/>
            <person name="Thane N."/>
            <person name="Henke J."/>
            <person name="Wang T."/>
            <person name="Ruppert J."/>
            <person name="Shah N."/>
            <person name="Rotter K."/>
            <person name="Hodges J."/>
            <person name="Ingenthron E."/>
            <person name="Cordes M."/>
            <person name="Kohlberg S."/>
            <person name="Sgro J."/>
            <person name="Delgado B."/>
            <person name="Mead K."/>
            <person name="Chinwalla A."/>
            <person name="Leonard S."/>
            <person name="Crouse K."/>
            <person name="Collura K."/>
            <person name="Kudrna D."/>
            <person name="Currie J."/>
            <person name="He R."/>
            <person name="Angelova A."/>
            <person name="Rajasekar S."/>
            <person name="Mueller T."/>
            <person name="Lomeli R."/>
            <person name="Scara G."/>
            <person name="Ko A."/>
            <person name="Delaney K."/>
            <person name="Wissotski M."/>
            <person name="Lopez G."/>
            <person name="Campos D."/>
            <person name="Braidotti M."/>
            <person name="Ashley E."/>
            <person name="Golser W."/>
            <person name="Kim H."/>
            <person name="Lee S."/>
            <person name="Lin J."/>
            <person name="Dujmic Z."/>
            <person name="Kim W."/>
            <person name="Talag J."/>
            <person name="Zuccolo A."/>
            <person name="Fan C."/>
            <person name="Sebastian A."/>
            <person name="Kramer M."/>
            <person name="Spiegel L."/>
            <person name="Nascimento L."/>
            <person name="Zutavern T."/>
            <person name="Miller B."/>
            <person name="Ambroise C."/>
            <person name="Muller S."/>
            <person name="Spooner W."/>
            <person name="Narechania A."/>
            <person name="Ren L."/>
            <person name="Wei S."/>
            <person name="Kumari S."/>
            <person name="Faga B."/>
            <person name="Levy M.J."/>
            <person name="McMahan L."/>
            <person name="Van Buren P."/>
            <person name="Vaughn M.W."/>
            <person name="Ying K."/>
            <person name="Yeh C.-T."/>
            <person name="Emrich S.J."/>
            <person name="Jia Y."/>
            <person name="Kalyanaraman A."/>
            <person name="Hsia A.-P."/>
            <person name="Barbazuk W.B."/>
            <person name="Baucom R.S."/>
            <person name="Brutnell T.P."/>
            <person name="Carpita N.C."/>
            <person name="Chaparro C."/>
            <person name="Chia J.-M."/>
            <person name="Deragon J.-M."/>
            <person name="Estill J.C."/>
            <person name="Fu Y."/>
            <person name="Jeddeloh J.A."/>
            <person name="Han Y."/>
            <person name="Lee H."/>
            <person name="Li P."/>
            <person name="Lisch D.R."/>
            <person name="Liu S."/>
            <person name="Liu Z."/>
            <person name="Nagel D.H."/>
            <person name="McCann M.C."/>
            <person name="SanMiguel P."/>
            <person name="Myers A.M."/>
            <person name="Nettleton D."/>
            <person name="Nguyen J."/>
            <person name="Penning B.W."/>
            <person name="Ponnala L."/>
            <person name="Schneider K.L."/>
            <person name="Schwartz D.C."/>
            <person name="Sharma A."/>
            <person name="Soderlund C."/>
            <person name="Springer N.M."/>
            <person name="Sun Q."/>
            <person name="Wang H."/>
            <person name="Waterman M."/>
            <person name="Westerman R."/>
            <person name="Wolfgruber T.K."/>
            <person name="Yang L."/>
            <person name="Yu Y."/>
            <person name="Zhang L."/>
            <person name="Zhou S."/>
            <person name="Zhu Q."/>
            <person name="Bennetzen J.L."/>
            <person name="Dawe R.K."/>
            <person name="Jiang J."/>
            <person name="Jiang N."/>
            <person name="Presting G.G."/>
            <person name="Wessler S.R."/>
            <person name="Aluru S."/>
            <person name="Martienssen R.A."/>
            <person name="Clifton S.W."/>
            <person name="McCombie W.R."/>
            <person name="Wing R.A."/>
            <person name="Wilson R.K."/>
        </authorList>
    </citation>
    <scope>NUCLEOTIDE SEQUENCE [LARGE SCALE GENOMIC DNA]</scope>
    <source>
        <strain evidence="3">cv. B73</strain>
    </source>
</reference>